<keyword evidence="1" id="KW-1133">Transmembrane helix</keyword>
<dbReference type="Proteomes" id="UP000075886">
    <property type="component" value="Unassembled WGS sequence"/>
</dbReference>
<protein>
    <submittedName>
        <fullName evidence="2">Uncharacterized protein</fullName>
    </submittedName>
</protein>
<dbReference type="PROSITE" id="PS51257">
    <property type="entry name" value="PROKAR_LIPOPROTEIN"/>
    <property type="match status" value="1"/>
</dbReference>
<dbReference type="VEuPathDB" id="VectorBase:AFAF007036"/>
<name>A0A182QBT4_9DIPT</name>
<evidence type="ECO:0000313" key="3">
    <source>
        <dbReference type="Proteomes" id="UP000075886"/>
    </source>
</evidence>
<dbReference type="AlphaFoldDB" id="A0A182QBT4"/>
<feature type="transmembrane region" description="Helical" evidence="1">
    <location>
        <begin position="12"/>
        <end position="34"/>
    </location>
</feature>
<sequence length="123" mass="13643">MKKIRAVVRHIRVQASTVGVLLGVTIVVGCFLQPHQHVQQRILILRVTGSTRFQPNVIGRDLPQLRHGRGTDGPRVRFTDVRAGINPCTTATTVQLNALTDGIHQVRCEMVVPDVREPNLRIG</sequence>
<keyword evidence="1" id="KW-0472">Membrane</keyword>
<keyword evidence="3" id="KW-1185">Reference proteome</keyword>
<dbReference type="EnsemblMetazoa" id="AFAF007036-RA">
    <property type="protein sequence ID" value="AFAF007036-PA"/>
    <property type="gene ID" value="AFAF007036"/>
</dbReference>
<dbReference type="EMBL" id="AXCN02000847">
    <property type="status" value="NOT_ANNOTATED_CDS"/>
    <property type="molecule type" value="Genomic_DNA"/>
</dbReference>
<reference evidence="3" key="1">
    <citation type="submission" date="2014-01" db="EMBL/GenBank/DDBJ databases">
        <title>The Genome Sequence of Anopheles farauti FAR1 (V2).</title>
        <authorList>
            <consortium name="The Broad Institute Genomics Platform"/>
            <person name="Neafsey D.E."/>
            <person name="Besansky N."/>
            <person name="Howell P."/>
            <person name="Walton C."/>
            <person name="Young S.K."/>
            <person name="Zeng Q."/>
            <person name="Gargeya S."/>
            <person name="Fitzgerald M."/>
            <person name="Haas B."/>
            <person name="Abouelleil A."/>
            <person name="Allen A.W."/>
            <person name="Alvarado L."/>
            <person name="Arachchi H.M."/>
            <person name="Berlin A.M."/>
            <person name="Chapman S.B."/>
            <person name="Gainer-Dewar J."/>
            <person name="Goldberg J."/>
            <person name="Griggs A."/>
            <person name="Gujja S."/>
            <person name="Hansen M."/>
            <person name="Howarth C."/>
            <person name="Imamovic A."/>
            <person name="Ireland A."/>
            <person name="Larimer J."/>
            <person name="McCowan C."/>
            <person name="Murphy C."/>
            <person name="Pearson M."/>
            <person name="Poon T.W."/>
            <person name="Priest M."/>
            <person name="Roberts A."/>
            <person name="Saif S."/>
            <person name="Shea T."/>
            <person name="Sisk P."/>
            <person name="Sykes S."/>
            <person name="Wortman J."/>
            <person name="Nusbaum C."/>
            <person name="Birren B."/>
        </authorList>
    </citation>
    <scope>NUCLEOTIDE SEQUENCE [LARGE SCALE GENOMIC DNA]</scope>
    <source>
        <strain evidence="3">FAR1</strain>
    </source>
</reference>
<reference evidence="2" key="2">
    <citation type="submission" date="2020-05" db="UniProtKB">
        <authorList>
            <consortium name="EnsemblMetazoa"/>
        </authorList>
    </citation>
    <scope>IDENTIFICATION</scope>
    <source>
        <strain evidence="2">FAR1</strain>
    </source>
</reference>
<evidence type="ECO:0000256" key="1">
    <source>
        <dbReference type="SAM" id="Phobius"/>
    </source>
</evidence>
<organism evidence="2 3">
    <name type="scientific">Anopheles farauti</name>
    <dbReference type="NCBI Taxonomy" id="69004"/>
    <lineage>
        <taxon>Eukaryota</taxon>
        <taxon>Metazoa</taxon>
        <taxon>Ecdysozoa</taxon>
        <taxon>Arthropoda</taxon>
        <taxon>Hexapoda</taxon>
        <taxon>Insecta</taxon>
        <taxon>Pterygota</taxon>
        <taxon>Neoptera</taxon>
        <taxon>Endopterygota</taxon>
        <taxon>Diptera</taxon>
        <taxon>Nematocera</taxon>
        <taxon>Culicoidea</taxon>
        <taxon>Culicidae</taxon>
        <taxon>Anophelinae</taxon>
        <taxon>Anopheles</taxon>
    </lineage>
</organism>
<evidence type="ECO:0000313" key="2">
    <source>
        <dbReference type="EnsemblMetazoa" id="AFAF007036-PA"/>
    </source>
</evidence>
<accession>A0A182QBT4</accession>
<keyword evidence="1" id="KW-0812">Transmembrane</keyword>
<proteinExistence type="predicted"/>